<dbReference type="InterPro" id="IPR005835">
    <property type="entry name" value="NTP_transferase_dom"/>
</dbReference>
<dbReference type="RefSeq" id="WP_123131224.1">
    <property type="nucleotide sequence ID" value="NZ_RJJE01000001.1"/>
</dbReference>
<proteinExistence type="predicted"/>
<keyword evidence="2" id="KW-0808">Transferase</keyword>
<reference evidence="2 3" key="1">
    <citation type="submission" date="2018-11" db="EMBL/GenBank/DDBJ databases">
        <title>Rufibacter latericius sp. nov., isolated from water in Baiyang Lake.</title>
        <authorList>
            <person name="Yang Y."/>
        </authorList>
    </citation>
    <scope>NUCLEOTIDE SEQUENCE [LARGE SCALE GENOMIC DNA]</scope>
    <source>
        <strain evidence="2 3">MCC P1</strain>
    </source>
</reference>
<evidence type="ECO:0000259" key="1">
    <source>
        <dbReference type="Pfam" id="PF00483"/>
    </source>
</evidence>
<name>A0A3M9N5K3_9BACT</name>
<accession>A0A3M9N5K3</accession>
<feature type="domain" description="Nucleotidyl transferase" evidence="1">
    <location>
        <begin position="26"/>
        <end position="180"/>
    </location>
</feature>
<gene>
    <name evidence="2" type="ORF">EFA69_00975</name>
</gene>
<evidence type="ECO:0000313" key="2">
    <source>
        <dbReference type="EMBL" id="RNI33026.1"/>
    </source>
</evidence>
<dbReference type="Proteomes" id="UP000271010">
    <property type="component" value="Unassembled WGS sequence"/>
</dbReference>
<dbReference type="InterPro" id="IPR029044">
    <property type="entry name" value="Nucleotide-diphossugar_trans"/>
</dbReference>
<dbReference type="Gene3D" id="3.90.550.10">
    <property type="entry name" value="Spore Coat Polysaccharide Biosynthesis Protein SpsA, Chain A"/>
    <property type="match status" value="1"/>
</dbReference>
<comment type="caution">
    <text evidence="2">The sequence shown here is derived from an EMBL/GenBank/DDBJ whole genome shotgun (WGS) entry which is preliminary data.</text>
</comment>
<dbReference type="OrthoDB" id="9779926at2"/>
<sequence>MEVKPTLLVLAAGMATRYGSLKQVDAFGPHGETIIEYSVYDAMRAGFRKVVFIIRQAIEEEFKAVMQQKLNGRIPVEYVLQELSLLPEGVEVPEGRMKPWGTAHAVWVARHVLTAPFAVINGDDFYGYESFKNMAQFLQEGGKCGLVGFAVANTLSENGAVSRGICEVDEEGNLLSITEQTHIERAAQGIVAVQPDHQEVPLAPEQLVSMNLMGFSPSLLPYFEEYLTVFLREQAHEPKAEFYLPVVVDKLVKTGVTPVKVLPTSEKWFGVTYPADKPLVKAALHQLVAQGKYPENLWEETI</sequence>
<dbReference type="SUPFAM" id="SSF53448">
    <property type="entry name" value="Nucleotide-diphospho-sugar transferases"/>
    <property type="match status" value="1"/>
</dbReference>
<protein>
    <submittedName>
        <fullName evidence="2">Nucleotidyltransferase</fullName>
    </submittedName>
</protein>
<dbReference type="EMBL" id="RJJE01000001">
    <property type="protein sequence ID" value="RNI33026.1"/>
    <property type="molecule type" value="Genomic_DNA"/>
</dbReference>
<dbReference type="Pfam" id="PF00483">
    <property type="entry name" value="NTP_transferase"/>
    <property type="match status" value="1"/>
</dbReference>
<keyword evidence="3" id="KW-1185">Reference proteome</keyword>
<evidence type="ECO:0000313" key="3">
    <source>
        <dbReference type="Proteomes" id="UP000271010"/>
    </source>
</evidence>
<organism evidence="2 3">
    <name type="scientific">Rufibacter immobilis</name>
    <dbReference type="NCBI Taxonomy" id="1348778"/>
    <lineage>
        <taxon>Bacteria</taxon>
        <taxon>Pseudomonadati</taxon>
        <taxon>Bacteroidota</taxon>
        <taxon>Cytophagia</taxon>
        <taxon>Cytophagales</taxon>
        <taxon>Hymenobacteraceae</taxon>
        <taxon>Rufibacter</taxon>
    </lineage>
</organism>
<dbReference type="GO" id="GO:0016740">
    <property type="term" value="F:transferase activity"/>
    <property type="evidence" value="ECO:0007669"/>
    <property type="project" value="UniProtKB-KW"/>
</dbReference>
<dbReference type="AlphaFoldDB" id="A0A3M9N5K3"/>